<sequence length="229" mass="26808">MSKHRPDRISEYEFSIGLRLTHWIRFVAIAILIISGYYISYVFVSPEITSEPTNFMNAKWRAIHQIFGFVLIAATIFKTYLFFFDRLSRKEVVSVYDFFNPKIWIAQIKYYIFIGKHPHLKGVYNPLQFMSYLIFYIVLVLICLTGLVLYVHVYHEGLGGLLYEPMRVVEELMGGLANVRTIHRLCMWFIILFVPIHVYMATFNAVKGKNGAMDAIVSGYKFVKDEHHK</sequence>
<dbReference type="NCBIfam" id="TIGR02125">
    <property type="entry name" value="CytB-hydogenase"/>
    <property type="match status" value="1"/>
</dbReference>
<dbReference type="Proteomes" id="UP000789359">
    <property type="component" value="Unassembled WGS sequence"/>
</dbReference>
<evidence type="ECO:0000256" key="4">
    <source>
        <dbReference type="ARBA" id="ARBA00022475"/>
    </source>
</evidence>
<feature type="transmembrane region" description="Helical" evidence="12">
    <location>
        <begin position="20"/>
        <end position="43"/>
    </location>
</feature>
<dbReference type="PANTHER" id="PTHR30485">
    <property type="entry name" value="NI/FE-HYDROGENASE 1 B-TYPE CYTOCHROME SUBUNIT"/>
    <property type="match status" value="1"/>
</dbReference>
<dbReference type="InterPro" id="IPR051542">
    <property type="entry name" value="Hydrogenase_cytochrome"/>
</dbReference>
<proteinExistence type="inferred from homology"/>
<dbReference type="InterPro" id="IPR000516">
    <property type="entry name" value="Ni-dep_Hydgase_cyt-B"/>
</dbReference>
<evidence type="ECO:0000256" key="6">
    <source>
        <dbReference type="ARBA" id="ARBA00022692"/>
    </source>
</evidence>
<keyword evidence="4" id="KW-1003">Cell membrane</keyword>
<evidence type="ECO:0000256" key="12">
    <source>
        <dbReference type="SAM" id="Phobius"/>
    </source>
</evidence>
<evidence type="ECO:0000256" key="9">
    <source>
        <dbReference type="ARBA" id="ARBA00022989"/>
    </source>
</evidence>
<dbReference type="RefSeq" id="WP_230056401.1">
    <property type="nucleotide sequence ID" value="NZ_CAJHOE010000001.1"/>
</dbReference>
<evidence type="ECO:0000256" key="2">
    <source>
        <dbReference type="ARBA" id="ARBA00008622"/>
    </source>
</evidence>
<evidence type="ECO:0000256" key="5">
    <source>
        <dbReference type="ARBA" id="ARBA00022617"/>
    </source>
</evidence>
<comment type="caution">
    <text evidence="14">The sequence shown here is derived from an EMBL/GenBank/DDBJ whole genome shotgun (WGS) entry which is preliminary data.</text>
</comment>
<keyword evidence="8" id="KW-0249">Electron transport</keyword>
<feature type="domain" description="Cytochrome b561 bacterial/Ni-hydrogenase" evidence="13">
    <location>
        <begin position="14"/>
        <end position="219"/>
    </location>
</feature>
<dbReference type="InterPro" id="IPR016174">
    <property type="entry name" value="Di-haem_cyt_TM"/>
</dbReference>
<dbReference type="EMBL" id="CAJHOE010000001">
    <property type="protein sequence ID" value="CAD7286957.1"/>
    <property type="molecule type" value="Genomic_DNA"/>
</dbReference>
<keyword evidence="9 12" id="KW-1133">Transmembrane helix</keyword>
<evidence type="ECO:0000256" key="8">
    <source>
        <dbReference type="ARBA" id="ARBA00022982"/>
    </source>
</evidence>
<evidence type="ECO:0000313" key="15">
    <source>
        <dbReference type="Proteomes" id="UP000789359"/>
    </source>
</evidence>
<keyword evidence="6 12" id="KW-0812">Transmembrane</keyword>
<evidence type="ECO:0000259" key="13">
    <source>
        <dbReference type="Pfam" id="PF01292"/>
    </source>
</evidence>
<evidence type="ECO:0000256" key="10">
    <source>
        <dbReference type="ARBA" id="ARBA00023004"/>
    </source>
</evidence>
<feature type="transmembrane region" description="Helical" evidence="12">
    <location>
        <begin position="63"/>
        <end position="84"/>
    </location>
</feature>
<comment type="subcellular location">
    <subcellularLocation>
        <location evidence="1">Cell membrane</location>
        <topology evidence="1">Multi-pass membrane protein</topology>
    </subcellularLocation>
</comment>
<keyword evidence="5" id="KW-0349">Heme</keyword>
<evidence type="ECO:0000256" key="3">
    <source>
        <dbReference type="ARBA" id="ARBA00022448"/>
    </source>
</evidence>
<keyword evidence="7" id="KW-0479">Metal-binding</keyword>
<evidence type="ECO:0000256" key="1">
    <source>
        <dbReference type="ARBA" id="ARBA00004651"/>
    </source>
</evidence>
<evidence type="ECO:0000256" key="7">
    <source>
        <dbReference type="ARBA" id="ARBA00022723"/>
    </source>
</evidence>
<comment type="similarity">
    <text evidence="2">Belongs to the HupC/HyaC/HydC family.</text>
</comment>
<keyword evidence="15" id="KW-1185">Reference proteome</keyword>
<evidence type="ECO:0000313" key="14">
    <source>
        <dbReference type="EMBL" id="CAD7286957.1"/>
    </source>
</evidence>
<evidence type="ECO:0000256" key="11">
    <source>
        <dbReference type="ARBA" id="ARBA00023136"/>
    </source>
</evidence>
<keyword evidence="10" id="KW-0408">Iron</keyword>
<organism evidence="14 15">
    <name type="scientific">Campylobacter suis</name>
    <dbReference type="NCBI Taxonomy" id="2790657"/>
    <lineage>
        <taxon>Bacteria</taxon>
        <taxon>Pseudomonadati</taxon>
        <taxon>Campylobacterota</taxon>
        <taxon>Epsilonproteobacteria</taxon>
        <taxon>Campylobacterales</taxon>
        <taxon>Campylobacteraceae</taxon>
        <taxon>Campylobacter</taxon>
    </lineage>
</organism>
<reference evidence="14 15" key="1">
    <citation type="submission" date="2020-11" db="EMBL/GenBank/DDBJ databases">
        <authorList>
            <person name="Peeters C."/>
        </authorList>
    </citation>
    <scope>NUCLEOTIDE SEQUENCE [LARGE SCALE GENOMIC DNA]</scope>
    <source>
        <strain evidence="14 15">LMG 8286</strain>
    </source>
</reference>
<gene>
    <name evidence="14" type="primary">hydC</name>
    <name evidence="14" type="ORF">LMG8286_00625</name>
</gene>
<feature type="transmembrane region" description="Helical" evidence="12">
    <location>
        <begin position="182"/>
        <end position="203"/>
    </location>
</feature>
<feature type="transmembrane region" description="Helical" evidence="12">
    <location>
        <begin position="129"/>
        <end position="153"/>
    </location>
</feature>
<dbReference type="SUPFAM" id="SSF81342">
    <property type="entry name" value="Transmembrane di-heme cytochromes"/>
    <property type="match status" value="1"/>
</dbReference>
<name>A0ABM8Q2I2_9BACT</name>
<keyword evidence="3" id="KW-0813">Transport</keyword>
<dbReference type="PROSITE" id="PS00883">
    <property type="entry name" value="NI_HGENASE_CYTB_2"/>
    <property type="match status" value="1"/>
</dbReference>
<protein>
    <submittedName>
        <fullName evidence="14">Quinone-reactive Ni/Fe-hydrogenase B-type cytochrome subunit</fullName>
    </submittedName>
</protein>
<dbReference type="InterPro" id="IPR011577">
    <property type="entry name" value="Cyt_b561_bac/Ni-Hgenase"/>
</dbReference>
<keyword evidence="11 12" id="KW-0472">Membrane</keyword>
<dbReference type="PRINTS" id="PR00161">
    <property type="entry name" value="NIHGNASECYTB"/>
</dbReference>
<dbReference type="Gene3D" id="1.20.950.20">
    <property type="entry name" value="Transmembrane di-heme cytochromes, Chain C"/>
    <property type="match status" value="1"/>
</dbReference>
<accession>A0ABM8Q2I2</accession>
<dbReference type="PANTHER" id="PTHR30485:SF0">
    <property type="entry name" value="NI_FE-HYDROGENASE 1 B-TYPE CYTOCHROME SUBUNIT-RELATED"/>
    <property type="match status" value="1"/>
</dbReference>
<dbReference type="Pfam" id="PF01292">
    <property type="entry name" value="Ni_hydr_CYTB"/>
    <property type="match status" value="1"/>
</dbReference>